<reference evidence="6 7" key="1">
    <citation type="submission" date="2019-06" db="EMBL/GenBank/DDBJ databases">
        <title>A chromosomal-level reference genome of Carpinus fangiana (Coryloideae, Betulaceae).</title>
        <authorList>
            <person name="Yang X."/>
            <person name="Wang Z."/>
            <person name="Zhang L."/>
            <person name="Hao G."/>
            <person name="Liu J."/>
            <person name="Yang Y."/>
        </authorList>
    </citation>
    <scope>NUCLEOTIDE SEQUENCE [LARGE SCALE GENOMIC DNA]</scope>
    <source>
        <strain evidence="6">Cfa_2016G</strain>
        <tissue evidence="6">Leaf</tissue>
    </source>
</reference>
<gene>
    <name evidence="6" type="ORF">FH972_016804</name>
</gene>
<evidence type="ECO:0000256" key="4">
    <source>
        <dbReference type="SAM" id="Coils"/>
    </source>
</evidence>
<protein>
    <recommendedName>
        <fullName evidence="5">Disease resistance N-terminal domain-containing protein</fullName>
    </recommendedName>
</protein>
<proteinExistence type="predicted"/>
<evidence type="ECO:0000256" key="2">
    <source>
        <dbReference type="ARBA" id="ARBA00022741"/>
    </source>
</evidence>
<dbReference type="EMBL" id="CM017327">
    <property type="protein sequence ID" value="KAE8098765.1"/>
    <property type="molecule type" value="Genomic_DNA"/>
</dbReference>
<keyword evidence="1" id="KW-0677">Repeat</keyword>
<organism evidence="6 7">
    <name type="scientific">Carpinus fangiana</name>
    <dbReference type="NCBI Taxonomy" id="176857"/>
    <lineage>
        <taxon>Eukaryota</taxon>
        <taxon>Viridiplantae</taxon>
        <taxon>Streptophyta</taxon>
        <taxon>Embryophyta</taxon>
        <taxon>Tracheophyta</taxon>
        <taxon>Spermatophyta</taxon>
        <taxon>Magnoliopsida</taxon>
        <taxon>eudicotyledons</taxon>
        <taxon>Gunneridae</taxon>
        <taxon>Pentapetalae</taxon>
        <taxon>rosids</taxon>
        <taxon>fabids</taxon>
        <taxon>Fagales</taxon>
        <taxon>Betulaceae</taxon>
        <taxon>Carpinus</taxon>
    </lineage>
</organism>
<dbReference type="AlphaFoldDB" id="A0A5N6RJ18"/>
<dbReference type="Proteomes" id="UP000327013">
    <property type="component" value="Chromosome 7"/>
</dbReference>
<evidence type="ECO:0000313" key="7">
    <source>
        <dbReference type="Proteomes" id="UP000327013"/>
    </source>
</evidence>
<keyword evidence="7" id="KW-1185">Reference proteome</keyword>
<feature type="domain" description="Disease resistance N-terminal" evidence="5">
    <location>
        <begin position="9"/>
        <end position="97"/>
    </location>
</feature>
<evidence type="ECO:0000256" key="3">
    <source>
        <dbReference type="ARBA" id="ARBA00022821"/>
    </source>
</evidence>
<dbReference type="GO" id="GO:0000166">
    <property type="term" value="F:nucleotide binding"/>
    <property type="evidence" value="ECO:0007669"/>
    <property type="project" value="UniProtKB-KW"/>
</dbReference>
<evidence type="ECO:0000259" key="5">
    <source>
        <dbReference type="Pfam" id="PF18052"/>
    </source>
</evidence>
<feature type="coiled-coil region" evidence="4">
    <location>
        <begin position="34"/>
        <end position="85"/>
    </location>
</feature>
<dbReference type="InterPro" id="IPR041118">
    <property type="entry name" value="Rx_N"/>
</dbReference>
<sequence length="121" mass="13782">MAELAFILVGNMLEKLGSLVYQEFSLTWGFKSDLKKLERTMSIIREVLLDAEKKQTSDRLLRLWIGQLNDVLHDAEDLLEEIEYQASRKQVVAAYGSSTCTKTFAVIFMPGVEHRTLTVEA</sequence>
<keyword evidence="3" id="KW-0611">Plant defense</keyword>
<keyword evidence="2" id="KW-0547">Nucleotide-binding</keyword>
<accession>A0A5N6RJ18</accession>
<name>A0A5N6RJ18_9ROSI</name>
<keyword evidence="4" id="KW-0175">Coiled coil</keyword>
<evidence type="ECO:0000256" key="1">
    <source>
        <dbReference type="ARBA" id="ARBA00022737"/>
    </source>
</evidence>
<dbReference type="Gene3D" id="1.20.5.4130">
    <property type="match status" value="1"/>
</dbReference>
<dbReference type="GO" id="GO:0006952">
    <property type="term" value="P:defense response"/>
    <property type="evidence" value="ECO:0007669"/>
    <property type="project" value="UniProtKB-KW"/>
</dbReference>
<dbReference type="OrthoDB" id="2018467at2759"/>
<evidence type="ECO:0000313" key="6">
    <source>
        <dbReference type="EMBL" id="KAE8098765.1"/>
    </source>
</evidence>
<dbReference type="Pfam" id="PF18052">
    <property type="entry name" value="Rx_N"/>
    <property type="match status" value="1"/>
</dbReference>